<feature type="domain" description="EAL" evidence="1">
    <location>
        <begin position="304"/>
        <end position="556"/>
    </location>
</feature>
<organism evidence="3 4">
    <name type="scientific">Treponema rectale</name>
    <dbReference type="NCBI Taxonomy" id="744512"/>
    <lineage>
        <taxon>Bacteria</taxon>
        <taxon>Pseudomonadati</taxon>
        <taxon>Spirochaetota</taxon>
        <taxon>Spirochaetia</taxon>
        <taxon>Spirochaetales</taxon>
        <taxon>Treponemataceae</taxon>
        <taxon>Treponema</taxon>
    </lineage>
</organism>
<dbReference type="NCBIfam" id="TIGR00254">
    <property type="entry name" value="GGDEF"/>
    <property type="match status" value="1"/>
</dbReference>
<dbReference type="PROSITE" id="PS50883">
    <property type="entry name" value="EAL"/>
    <property type="match status" value="1"/>
</dbReference>
<dbReference type="InterPro" id="IPR043128">
    <property type="entry name" value="Rev_trsase/Diguanyl_cyclase"/>
</dbReference>
<evidence type="ECO:0000259" key="2">
    <source>
        <dbReference type="PROSITE" id="PS50887"/>
    </source>
</evidence>
<dbReference type="AlphaFoldDB" id="A0A7M1XJ00"/>
<dbReference type="Gene3D" id="3.30.70.270">
    <property type="match status" value="2"/>
</dbReference>
<feature type="domain" description="GGDEF" evidence="2">
    <location>
        <begin position="170"/>
        <end position="295"/>
    </location>
</feature>
<dbReference type="SMART" id="SM00052">
    <property type="entry name" value="EAL"/>
    <property type="match status" value="1"/>
</dbReference>
<reference evidence="3 4" key="1">
    <citation type="submission" date="2018-08" db="EMBL/GenBank/DDBJ databases">
        <title>The first complete genome of Treponema rectale (CHPAT), a commensal spirochete of the bovine rectum.</title>
        <authorList>
            <person name="Staton G.J."/>
            <person name="Clegg S.R."/>
            <person name="Carter S.D."/>
            <person name="Radford A.D."/>
            <person name="Darby A."/>
            <person name="Hall N."/>
            <person name="Birtles R.J."/>
            <person name="Evans N.J."/>
        </authorList>
    </citation>
    <scope>NUCLEOTIDE SEQUENCE [LARGE SCALE GENOMIC DNA]</scope>
    <source>
        <strain evidence="3 4">CHPA</strain>
    </source>
</reference>
<gene>
    <name evidence="3" type="ORF">DYE49_00020</name>
</gene>
<dbReference type="InterPro" id="IPR035965">
    <property type="entry name" value="PAS-like_dom_sf"/>
</dbReference>
<dbReference type="InterPro" id="IPR013656">
    <property type="entry name" value="PAS_4"/>
</dbReference>
<dbReference type="Pfam" id="PF00990">
    <property type="entry name" value="GGDEF"/>
    <property type="match status" value="2"/>
</dbReference>
<dbReference type="EMBL" id="CP031517">
    <property type="protein sequence ID" value="QOS38925.1"/>
    <property type="molecule type" value="Genomic_DNA"/>
</dbReference>
<dbReference type="GO" id="GO:0071111">
    <property type="term" value="F:cyclic-guanylate-specific phosphodiesterase activity"/>
    <property type="evidence" value="ECO:0007669"/>
    <property type="project" value="InterPro"/>
</dbReference>
<dbReference type="Pfam" id="PF13188">
    <property type="entry name" value="PAS_8"/>
    <property type="match status" value="1"/>
</dbReference>
<evidence type="ECO:0000313" key="4">
    <source>
        <dbReference type="Proteomes" id="UP000593591"/>
    </source>
</evidence>
<sequence>MFNQPKGTIMTKEKLIQSISKNMPGGFFIYKDDPTGEIIYANDAMADLFECENVEEFKELVNNSFYDMVVKEELEDLKESIKLQQEGTDAGFDHIIFHINVKGGKRKYVEDFAKRVYLEDLDSYVFFVYIVDCELKFVAFDIDKITNLPGPRRFLNNCHSLFAKAKNKEEKYALLYFDFTHFKAYNMKYGMSKGDELLREIAKTLRSFFPNDNIGRLENDHFGVLTKMEGLQQILLQLKSHIDLHYAEDYIHIKIGIYEITPKQTKQLEEGLNCAQIASLYIKNNDDYYCQVYNEQVSMEKKLDEYVVNNIENAIKNGDIKVFYQPVVRTLSGALCGAEALARWIDPTYGFMPPSKFITPLENNRKIHLLDIYVIKEVIKNLAQRIKQGLPVVPVSFNLSKLDFYLCDIFEIIDNEVNKYQLPHCFLNIEITESVLINDRDGMQKQIERFKEAGYHIWMDDFGSGYSSLNVLKDFDFDEIKLDMEFMRNFSDKSRSIVTSMIKMAKKINIQTLAEGVETIEQYEFLKNIGCEKVQGFLIGKPAPFEDMVKSIEIKHIHIEDQVYQNYYDLITRLDFVTDSPLAIIEYENDYFNVLFANDVTIRNFSNANILDSRTFEHMLNEPSSPLSRRLRDFIALPLRTKKMEYFYFGMANNYYRFDVENVSSVKDHDMFVLRLHNITNADSQSSTMAIDEAMKDVYRIYDSVALINFETNTFQTFQSYKAISSMEVYDEQNFSKASDAFRNNYIYEDDRERYRIFTLPENIINNCKKNYIGMTSSYFRSATQGNTYEWKLFSFLYIKHKGKDKYLLLVKPVAFNDPEVRQAIIKDLMADSDYTVVEDTLQSQKEHRQSVLFETLLKNFNVNIFYKDKNRRFIGASKAFLDTYGLNSLNDIIGKTDEDMNWHLNNDNYKNDEERLLKDGTPIRDAPGQCIINGIPKIIRCNKWPIYDHAKIQGLIGYFYPVEEHMTIEDKSYLFRDSLTGLLNTRGLLDCLLTYSEQYNFNERDYMVGIINITSITSIKQSFGSMVAQDTMRKAASILENTIGKDCSIARIDNSKFAFLHSIIDNDHHEEIEDTIKNALKEINIVDGSPVTVYAEVSLTYASECSNQENEIFIKIISQMAKN</sequence>
<protein>
    <submittedName>
        <fullName evidence="3">EAL domain-containing protein</fullName>
    </submittedName>
</protein>
<dbReference type="Proteomes" id="UP000593591">
    <property type="component" value="Chromosome"/>
</dbReference>
<proteinExistence type="predicted"/>
<dbReference type="Pfam" id="PF00563">
    <property type="entry name" value="EAL"/>
    <property type="match status" value="1"/>
</dbReference>
<dbReference type="PANTHER" id="PTHR33121:SF71">
    <property type="entry name" value="OXYGEN SENSOR PROTEIN DOSP"/>
    <property type="match status" value="1"/>
</dbReference>
<dbReference type="InterPro" id="IPR050706">
    <property type="entry name" value="Cyclic-di-GMP_PDE-like"/>
</dbReference>
<dbReference type="Gene3D" id="3.30.450.20">
    <property type="entry name" value="PAS domain"/>
    <property type="match status" value="2"/>
</dbReference>
<dbReference type="KEGG" id="trc:DYE49_00020"/>
<dbReference type="CDD" id="cd01948">
    <property type="entry name" value="EAL"/>
    <property type="match status" value="1"/>
</dbReference>
<accession>A0A7M1XJ00</accession>
<evidence type="ECO:0000313" key="3">
    <source>
        <dbReference type="EMBL" id="QOS38925.1"/>
    </source>
</evidence>
<dbReference type="SMART" id="SM00091">
    <property type="entry name" value="PAS"/>
    <property type="match status" value="2"/>
</dbReference>
<dbReference type="SUPFAM" id="SSF141868">
    <property type="entry name" value="EAL domain-like"/>
    <property type="match status" value="1"/>
</dbReference>
<dbReference type="CDD" id="cd00130">
    <property type="entry name" value="PAS"/>
    <property type="match status" value="1"/>
</dbReference>
<dbReference type="SUPFAM" id="SSF55073">
    <property type="entry name" value="Nucleotide cyclase"/>
    <property type="match status" value="2"/>
</dbReference>
<name>A0A7M1XJ00_9SPIR</name>
<dbReference type="SUPFAM" id="SSF55785">
    <property type="entry name" value="PYP-like sensor domain (PAS domain)"/>
    <property type="match status" value="2"/>
</dbReference>
<dbReference type="InterPro" id="IPR000014">
    <property type="entry name" value="PAS"/>
</dbReference>
<dbReference type="Gene3D" id="3.20.20.450">
    <property type="entry name" value="EAL domain"/>
    <property type="match status" value="1"/>
</dbReference>
<dbReference type="PROSITE" id="PS50887">
    <property type="entry name" value="GGDEF"/>
    <property type="match status" value="1"/>
</dbReference>
<dbReference type="InterPro" id="IPR001633">
    <property type="entry name" value="EAL_dom"/>
</dbReference>
<dbReference type="InterPro" id="IPR000160">
    <property type="entry name" value="GGDEF_dom"/>
</dbReference>
<dbReference type="InterPro" id="IPR029787">
    <property type="entry name" value="Nucleotide_cyclase"/>
</dbReference>
<dbReference type="Pfam" id="PF08448">
    <property type="entry name" value="PAS_4"/>
    <property type="match status" value="1"/>
</dbReference>
<evidence type="ECO:0000259" key="1">
    <source>
        <dbReference type="PROSITE" id="PS50883"/>
    </source>
</evidence>
<dbReference type="PANTHER" id="PTHR33121">
    <property type="entry name" value="CYCLIC DI-GMP PHOSPHODIESTERASE PDEF"/>
    <property type="match status" value="1"/>
</dbReference>
<dbReference type="InterPro" id="IPR035919">
    <property type="entry name" value="EAL_sf"/>
</dbReference>
<dbReference type="SMART" id="SM00267">
    <property type="entry name" value="GGDEF"/>
    <property type="match status" value="1"/>
</dbReference>